<dbReference type="Proteomes" id="UP000479710">
    <property type="component" value="Unassembled WGS sequence"/>
</dbReference>
<name>A0A6G1E6P0_9ORYZ</name>
<dbReference type="AlphaFoldDB" id="A0A6G1E6P0"/>
<evidence type="ECO:0000313" key="2">
    <source>
        <dbReference type="Proteomes" id="UP000479710"/>
    </source>
</evidence>
<keyword evidence="2" id="KW-1185">Reference proteome</keyword>
<accession>A0A6G1E6P0</accession>
<dbReference type="EMBL" id="SPHZ02000005">
    <property type="protein sequence ID" value="KAF0920439.1"/>
    <property type="molecule type" value="Genomic_DNA"/>
</dbReference>
<sequence>MVGGKQGIGMKKEHNNKANMHASINLDMERLLKNSGILKSTNHDQTMNVIRLHNNSTREQQRAEL</sequence>
<proteinExistence type="predicted"/>
<protein>
    <submittedName>
        <fullName evidence="1">Uncharacterized protein</fullName>
    </submittedName>
</protein>
<evidence type="ECO:0000313" key="1">
    <source>
        <dbReference type="EMBL" id="KAF0920439.1"/>
    </source>
</evidence>
<comment type="caution">
    <text evidence="1">The sequence shown here is derived from an EMBL/GenBank/DDBJ whole genome shotgun (WGS) entry which is preliminary data.</text>
</comment>
<reference evidence="1 2" key="1">
    <citation type="submission" date="2019-11" db="EMBL/GenBank/DDBJ databases">
        <title>Whole genome sequence of Oryza granulata.</title>
        <authorList>
            <person name="Li W."/>
        </authorList>
    </citation>
    <scope>NUCLEOTIDE SEQUENCE [LARGE SCALE GENOMIC DNA]</scope>
    <source>
        <strain evidence="2">cv. Menghai</strain>
        <tissue evidence="1">Leaf</tissue>
    </source>
</reference>
<gene>
    <name evidence="1" type="ORF">E2562_035151</name>
</gene>
<organism evidence="1 2">
    <name type="scientific">Oryza meyeriana var. granulata</name>
    <dbReference type="NCBI Taxonomy" id="110450"/>
    <lineage>
        <taxon>Eukaryota</taxon>
        <taxon>Viridiplantae</taxon>
        <taxon>Streptophyta</taxon>
        <taxon>Embryophyta</taxon>
        <taxon>Tracheophyta</taxon>
        <taxon>Spermatophyta</taxon>
        <taxon>Magnoliopsida</taxon>
        <taxon>Liliopsida</taxon>
        <taxon>Poales</taxon>
        <taxon>Poaceae</taxon>
        <taxon>BOP clade</taxon>
        <taxon>Oryzoideae</taxon>
        <taxon>Oryzeae</taxon>
        <taxon>Oryzinae</taxon>
        <taxon>Oryza</taxon>
        <taxon>Oryza meyeriana</taxon>
    </lineage>
</organism>